<name>A0A1X6NT00_PORUM</name>
<evidence type="ECO:0000256" key="2">
    <source>
        <dbReference type="ARBA" id="ARBA00022980"/>
    </source>
</evidence>
<sequence length="141" mass="15247">MSSSLVWELTRTTSCHIVKRNGLMLSREKGNLSAMHSFRNSGIVNPKAVHIAAVRSGAKSKAVPTLFLKNNKPEDARKPTKMWRANSMKKGGARAVAATTAVVGGYRPDLKQEAAKRMDKVVASLKVAHKPVKKGRRSGAA</sequence>
<keyword evidence="6" id="KW-1185">Reference proteome</keyword>
<proteinExistence type="inferred from homology"/>
<evidence type="ECO:0000259" key="4">
    <source>
        <dbReference type="Pfam" id="PF01778"/>
    </source>
</evidence>
<dbReference type="EMBL" id="KV919114">
    <property type="protein sequence ID" value="OSX71695.1"/>
    <property type="molecule type" value="Genomic_DNA"/>
</dbReference>
<dbReference type="Proteomes" id="UP000218209">
    <property type="component" value="Unassembled WGS sequence"/>
</dbReference>
<evidence type="ECO:0000256" key="3">
    <source>
        <dbReference type="ARBA" id="ARBA00023274"/>
    </source>
</evidence>
<dbReference type="GO" id="GO:0005840">
    <property type="term" value="C:ribosome"/>
    <property type="evidence" value="ECO:0007669"/>
    <property type="project" value="UniProtKB-KW"/>
</dbReference>
<evidence type="ECO:0000313" key="6">
    <source>
        <dbReference type="Proteomes" id="UP000218209"/>
    </source>
</evidence>
<keyword evidence="2" id="KW-0689">Ribosomal protein</keyword>
<accession>A0A1X6NT00</accession>
<dbReference type="GO" id="GO:1990904">
    <property type="term" value="C:ribonucleoprotein complex"/>
    <property type="evidence" value="ECO:0007669"/>
    <property type="project" value="UniProtKB-KW"/>
</dbReference>
<dbReference type="PANTHER" id="PTHR10544">
    <property type="entry name" value="60S RIBOSOMAL PROTEIN L28"/>
    <property type="match status" value="1"/>
</dbReference>
<dbReference type="InterPro" id="IPR029004">
    <property type="entry name" value="Ribosomal_eL28/Mak16"/>
</dbReference>
<dbReference type="GO" id="GO:0003735">
    <property type="term" value="F:structural constituent of ribosome"/>
    <property type="evidence" value="ECO:0007669"/>
    <property type="project" value="InterPro"/>
</dbReference>
<evidence type="ECO:0000256" key="1">
    <source>
        <dbReference type="ARBA" id="ARBA00007926"/>
    </source>
</evidence>
<dbReference type="AlphaFoldDB" id="A0A1X6NT00"/>
<dbReference type="Gene3D" id="3.30.390.110">
    <property type="match status" value="1"/>
</dbReference>
<dbReference type="Pfam" id="PF01778">
    <property type="entry name" value="Ribosomal_L28e"/>
    <property type="match status" value="1"/>
</dbReference>
<dbReference type="OrthoDB" id="338850at2759"/>
<gene>
    <name evidence="5" type="ORF">BU14_0510s0011</name>
</gene>
<protein>
    <recommendedName>
        <fullName evidence="4">Ribosomal eL28/Mak16 domain-containing protein</fullName>
    </recommendedName>
</protein>
<keyword evidence="3" id="KW-0687">Ribonucleoprotein</keyword>
<reference evidence="5 6" key="1">
    <citation type="submission" date="2017-03" db="EMBL/GenBank/DDBJ databases">
        <title>WGS assembly of Porphyra umbilicalis.</title>
        <authorList>
            <person name="Brawley S.H."/>
            <person name="Blouin N.A."/>
            <person name="Ficko-Blean E."/>
            <person name="Wheeler G.L."/>
            <person name="Lohr M."/>
            <person name="Goodson H.V."/>
            <person name="Jenkins J.W."/>
            <person name="Blaby-Haas C.E."/>
            <person name="Helliwell K.E."/>
            <person name="Chan C."/>
            <person name="Marriage T."/>
            <person name="Bhattacharya D."/>
            <person name="Klein A.S."/>
            <person name="Badis Y."/>
            <person name="Brodie J."/>
            <person name="Cao Y."/>
            <person name="Collen J."/>
            <person name="Dittami S.M."/>
            <person name="Gachon C.M."/>
            <person name="Green B.R."/>
            <person name="Karpowicz S."/>
            <person name="Kim J.W."/>
            <person name="Kudahl U."/>
            <person name="Lin S."/>
            <person name="Michel G."/>
            <person name="Mittag M."/>
            <person name="Olson B.J."/>
            <person name="Pangilinan J."/>
            <person name="Peng Y."/>
            <person name="Qiu H."/>
            <person name="Shu S."/>
            <person name="Singer J.T."/>
            <person name="Smith A.G."/>
            <person name="Sprecher B.N."/>
            <person name="Wagner V."/>
            <person name="Wang W."/>
            <person name="Wang Z.-Y."/>
            <person name="Yan J."/>
            <person name="Yarish C."/>
            <person name="Zoeuner-Riek S."/>
            <person name="Zhuang Y."/>
            <person name="Zou Y."/>
            <person name="Lindquist E.A."/>
            <person name="Grimwood J."/>
            <person name="Barry K."/>
            <person name="Rokhsar D.S."/>
            <person name="Schmutz J."/>
            <person name="Stiller J.W."/>
            <person name="Grossman A.R."/>
            <person name="Prochnik S.E."/>
        </authorList>
    </citation>
    <scope>NUCLEOTIDE SEQUENCE [LARGE SCALE GENOMIC DNA]</scope>
    <source>
        <strain evidence="5">4086291</strain>
    </source>
</reference>
<evidence type="ECO:0000313" key="5">
    <source>
        <dbReference type="EMBL" id="OSX71695.1"/>
    </source>
</evidence>
<organism evidence="5 6">
    <name type="scientific">Porphyra umbilicalis</name>
    <name type="common">Purple laver</name>
    <name type="synonym">Red alga</name>
    <dbReference type="NCBI Taxonomy" id="2786"/>
    <lineage>
        <taxon>Eukaryota</taxon>
        <taxon>Rhodophyta</taxon>
        <taxon>Bangiophyceae</taxon>
        <taxon>Bangiales</taxon>
        <taxon>Bangiaceae</taxon>
        <taxon>Porphyra</taxon>
    </lineage>
</organism>
<feature type="domain" description="Ribosomal eL28/Mak16" evidence="4">
    <location>
        <begin position="5"/>
        <end position="123"/>
    </location>
</feature>
<dbReference type="GO" id="GO:0006412">
    <property type="term" value="P:translation"/>
    <property type="evidence" value="ECO:0007669"/>
    <property type="project" value="InterPro"/>
</dbReference>
<comment type="similarity">
    <text evidence="1">Belongs to the eukaryotic ribosomal protein eL28 family.</text>
</comment>
<dbReference type="InterPro" id="IPR002672">
    <property type="entry name" value="Ribosomal_eL28"/>
</dbReference>